<keyword evidence="2" id="KW-0689">Ribosomal protein</keyword>
<organism evidence="2 3">
    <name type="scientific">Gimesia alba</name>
    <dbReference type="NCBI Taxonomy" id="2527973"/>
    <lineage>
        <taxon>Bacteria</taxon>
        <taxon>Pseudomonadati</taxon>
        <taxon>Planctomycetota</taxon>
        <taxon>Planctomycetia</taxon>
        <taxon>Planctomycetales</taxon>
        <taxon>Planctomycetaceae</taxon>
        <taxon>Gimesia</taxon>
    </lineage>
</organism>
<keyword evidence="3" id="KW-1185">Reference proteome</keyword>
<dbReference type="GO" id="GO:0005840">
    <property type="term" value="C:ribosome"/>
    <property type="evidence" value="ECO:0007669"/>
    <property type="project" value="UniProtKB-KW"/>
</dbReference>
<dbReference type="Gene3D" id="3.30.160.100">
    <property type="entry name" value="Ribosome hibernation promotion factor-like"/>
    <property type="match status" value="1"/>
</dbReference>
<accession>A0A517RIA2</accession>
<dbReference type="InterPro" id="IPR036567">
    <property type="entry name" value="RHF-like"/>
</dbReference>
<feature type="region of interest" description="Disordered" evidence="1">
    <location>
        <begin position="90"/>
        <end position="112"/>
    </location>
</feature>
<dbReference type="EMBL" id="CP036269">
    <property type="protein sequence ID" value="QDT43615.1"/>
    <property type="molecule type" value="Genomic_DNA"/>
</dbReference>
<dbReference type="SUPFAM" id="SSF69754">
    <property type="entry name" value="Ribosome binding protein Y (YfiA homologue)"/>
    <property type="match status" value="1"/>
</dbReference>
<name>A0A517RIA2_9PLAN</name>
<gene>
    <name evidence="2" type="ORF">Pan241w_37170</name>
</gene>
<evidence type="ECO:0000256" key="1">
    <source>
        <dbReference type="SAM" id="MobiDB-lite"/>
    </source>
</evidence>
<dbReference type="RefSeq" id="WP_145218424.1">
    <property type="nucleotide sequence ID" value="NZ_CP036269.1"/>
</dbReference>
<feature type="compositionally biased region" description="Basic residues" evidence="1">
    <location>
        <begin position="91"/>
        <end position="104"/>
    </location>
</feature>
<protein>
    <submittedName>
        <fullName evidence="2">Sigma 54 modulation protein / S30EA ribosomal protein</fullName>
    </submittedName>
</protein>
<dbReference type="KEGG" id="gaz:Pan241w_37170"/>
<dbReference type="InterPro" id="IPR003489">
    <property type="entry name" value="RHF/RaiA"/>
</dbReference>
<evidence type="ECO:0000313" key="2">
    <source>
        <dbReference type="EMBL" id="QDT43615.1"/>
    </source>
</evidence>
<reference evidence="2 3" key="1">
    <citation type="submission" date="2019-02" db="EMBL/GenBank/DDBJ databases">
        <title>Deep-cultivation of Planctomycetes and their phenomic and genomic characterization uncovers novel biology.</title>
        <authorList>
            <person name="Wiegand S."/>
            <person name="Jogler M."/>
            <person name="Boedeker C."/>
            <person name="Pinto D."/>
            <person name="Vollmers J."/>
            <person name="Rivas-Marin E."/>
            <person name="Kohn T."/>
            <person name="Peeters S.H."/>
            <person name="Heuer A."/>
            <person name="Rast P."/>
            <person name="Oberbeckmann S."/>
            <person name="Bunk B."/>
            <person name="Jeske O."/>
            <person name="Meyerdierks A."/>
            <person name="Storesund J.E."/>
            <person name="Kallscheuer N."/>
            <person name="Luecker S."/>
            <person name="Lage O.M."/>
            <person name="Pohl T."/>
            <person name="Merkel B.J."/>
            <person name="Hornburger P."/>
            <person name="Mueller R.-W."/>
            <person name="Bruemmer F."/>
            <person name="Labrenz M."/>
            <person name="Spormann A.M."/>
            <person name="Op den Camp H."/>
            <person name="Overmann J."/>
            <person name="Amann R."/>
            <person name="Jetten M.S.M."/>
            <person name="Mascher T."/>
            <person name="Medema M.H."/>
            <person name="Devos D.P."/>
            <person name="Kaster A.-K."/>
            <person name="Ovreas L."/>
            <person name="Rohde M."/>
            <person name="Galperin M.Y."/>
            <person name="Jogler C."/>
        </authorList>
    </citation>
    <scope>NUCLEOTIDE SEQUENCE [LARGE SCALE GENOMIC DNA]</scope>
    <source>
        <strain evidence="2 3">Pan241w</strain>
    </source>
</reference>
<dbReference type="AlphaFoldDB" id="A0A517RIA2"/>
<proteinExistence type="predicted"/>
<dbReference type="Pfam" id="PF02482">
    <property type="entry name" value="Ribosomal_S30AE"/>
    <property type="match status" value="1"/>
</dbReference>
<keyword evidence="2" id="KW-0687">Ribonucleoprotein</keyword>
<evidence type="ECO:0000313" key="3">
    <source>
        <dbReference type="Proteomes" id="UP000317171"/>
    </source>
</evidence>
<dbReference type="Proteomes" id="UP000317171">
    <property type="component" value="Chromosome"/>
</dbReference>
<sequence>MTITFTDRNQLLTHQLKQLCERRLEYALSRFQSMIKSIEFSVSDLNGPRGGIDKACRVRIRHRTGHVIVNHKHEDLAVCISKIAEKASRALSRKRSRSQKFNRTRHTDLIET</sequence>
<dbReference type="OrthoDB" id="121633at2"/>